<reference evidence="2" key="1">
    <citation type="submission" date="2016-06" db="EMBL/GenBank/DDBJ databases">
        <authorList>
            <person name="Butler K."/>
        </authorList>
    </citation>
    <scope>NUCLEOTIDE SEQUENCE [LARGE SCALE GENOMIC DNA]</scope>
    <source>
        <strain evidence="2">GCSL-Mp20</strain>
    </source>
</reference>
<protein>
    <recommendedName>
        <fullName evidence="3">DUF1869 domain-containing protein</fullName>
    </recommendedName>
</protein>
<dbReference type="InterPro" id="IPR036489">
    <property type="entry name" value="YoaG_sf"/>
</dbReference>
<evidence type="ECO:0008006" key="3">
    <source>
        <dbReference type="Google" id="ProtNLM"/>
    </source>
</evidence>
<dbReference type="Pfam" id="PF08956">
    <property type="entry name" value="DUF1869"/>
    <property type="match status" value="1"/>
</dbReference>
<comment type="caution">
    <text evidence="1">The sequence shown here is derived from an EMBL/GenBank/DDBJ whole genome shotgun (WGS) entry which is preliminary data.</text>
</comment>
<name>A0A1B8H5E6_9GAMM</name>
<keyword evidence="2" id="KW-1185">Reference proteome</keyword>
<dbReference type="EMBL" id="LZEY01000056">
    <property type="protein sequence ID" value="OBU04312.1"/>
    <property type="molecule type" value="Genomic_DNA"/>
</dbReference>
<dbReference type="Proteomes" id="UP000092377">
    <property type="component" value="Unassembled WGS sequence"/>
</dbReference>
<dbReference type="AlphaFoldDB" id="A0A1B8H5E6"/>
<dbReference type="RefSeq" id="WP_067405494.1">
    <property type="nucleotide sequence ID" value="NZ_LZEY01000056.1"/>
</dbReference>
<evidence type="ECO:0000313" key="2">
    <source>
        <dbReference type="Proteomes" id="UP000092377"/>
    </source>
</evidence>
<proteinExistence type="predicted"/>
<sequence length="113" mass="12879">MNEENKGYLLAIINDVNKVKAEKVFLNPKKLYIPEIANEEMSLLIRELDNKESINDSTFTVTITNQNNGVSVDKEIDSVDILSDPEMTSQVIKDLINIIRGYDMDEEINICGW</sequence>
<dbReference type="OrthoDB" id="6556031at2"/>
<accession>A0A1B8H5E6</accession>
<gene>
    <name evidence="1" type="ORF">AYY18_09270</name>
</gene>
<dbReference type="SUPFAM" id="SSF103063">
    <property type="entry name" value="Hypothetical protein YoaG"/>
    <property type="match status" value="1"/>
</dbReference>
<evidence type="ECO:0000313" key="1">
    <source>
        <dbReference type="EMBL" id="OBU04312.1"/>
    </source>
</evidence>
<dbReference type="Gene3D" id="3.30.160.220">
    <property type="entry name" value="YoaG"/>
    <property type="match status" value="2"/>
</dbReference>
<dbReference type="InterPro" id="IPR015051">
    <property type="entry name" value="YoaG"/>
</dbReference>
<organism evidence="1 2">
    <name type="scientific">Morganella psychrotolerans</name>
    <dbReference type="NCBI Taxonomy" id="368603"/>
    <lineage>
        <taxon>Bacteria</taxon>
        <taxon>Pseudomonadati</taxon>
        <taxon>Pseudomonadota</taxon>
        <taxon>Gammaproteobacteria</taxon>
        <taxon>Enterobacterales</taxon>
        <taxon>Morganellaceae</taxon>
        <taxon>Morganella</taxon>
    </lineage>
</organism>